<comment type="caution">
    <text evidence="2">The sequence shown here is derived from an EMBL/GenBank/DDBJ whole genome shotgun (WGS) entry which is preliminary data.</text>
</comment>
<reference evidence="2" key="1">
    <citation type="submission" date="2020-03" db="EMBL/GenBank/DDBJ databases">
        <title>Solimonas marina sp. nov., isolated from deep seawater of the Pacific Ocean.</title>
        <authorList>
            <person name="Liu X."/>
            <person name="Lai Q."/>
            <person name="Sun F."/>
            <person name="Gai Y."/>
            <person name="Li G."/>
            <person name="Shao Z."/>
        </authorList>
    </citation>
    <scope>NUCLEOTIDE SEQUENCE</scope>
    <source>
        <strain evidence="2">C16B3</strain>
    </source>
</reference>
<protein>
    <recommendedName>
        <fullName evidence="4">BrnA antitoxin family protein</fullName>
    </recommendedName>
</protein>
<organism evidence="2 3">
    <name type="scientific">Solimonas marina</name>
    <dbReference type="NCBI Taxonomy" id="2714601"/>
    <lineage>
        <taxon>Bacteria</taxon>
        <taxon>Pseudomonadati</taxon>
        <taxon>Pseudomonadota</taxon>
        <taxon>Gammaproteobacteria</taxon>
        <taxon>Nevskiales</taxon>
        <taxon>Nevskiaceae</taxon>
        <taxon>Solimonas</taxon>
    </lineage>
</organism>
<dbReference type="Proteomes" id="UP000653472">
    <property type="component" value="Unassembled WGS sequence"/>
</dbReference>
<evidence type="ECO:0000256" key="1">
    <source>
        <dbReference type="SAM" id="MobiDB-lite"/>
    </source>
</evidence>
<dbReference type="EMBL" id="JAAVXB010000003">
    <property type="protein sequence ID" value="NKF21927.1"/>
    <property type="molecule type" value="Genomic_DNA"/>
</dbReference>
<evidence type="ECO:0000313" key="3">
    <source>
        <dbReference type="Proteomes" id="UP000653472"/>
    </source>
</evidence>
<proteinExistence type="predicted"/>
<gene>
    <name evidence="2" type="ORF">G7Y82_06325</name>
</gene>
<dbReference type="InterPro" id="IPR025528">
    <property type="entry name" value="BrnA_antitoxin"/>
</dbReference>
<keyword evidence="3" id="KW-1185">Reference proteome</keyword>
<dbReference type="AlphaFoldDB" id="A0A969W7P0"/>
<dbReference type="RefSeq" id="WP_168147195.1">
    <property type="nucleotide sequence ID" value="NZ_JAAVXB010000003.1"/>
</dbReference>
<feature type="region of interest" description="Disordered" evidence="1">
    <location>
        <begin position="1"/>
        <end position="47"/>
    </location>
</feature>
<evidence type="ECO:0000313" key="2">
    <source>
        <dbReference type="EMBL" id="NKF21927.1"/>
    </source>
</evidence>
<name>A0A969W7P0_9GAMM</name>
<feature type="compositionally biased region" description="Basic and acidic residues" evidence="1">
    <location>
        <begin position="23"/>
        <end position="47"/>
    </location>
</feature>
<sequence length="104" mass="11680">MKSASSHSEKPRNVKQKSTSVKSKTDWSRLKAKEATELASSEHPESEVRHIVRGVVRKGLQPIPPKASISLRVDQDVLEWFKDQGPGYQTRINAVLRAFRDASV</sequence>
<evidence type="ECO:0008006" key="4">
    <source>
        <dbReference type="Google" id="ProtNLM"/>
    </source>
</evidence>
<dbReference type="Pfam" id="PF14384">
    <property type="entry name" value="BrnA_antitoxin"/>
    <property type="match status" value="1"/>
</dbReference>
<accession>A0A969W7P0</accession>